<name>A0ACC3AEU8_9EURO</name>
<evidence type="ECO:0000313" key="1">
    <source>
        <dbReference type="EMBL" id="KAJ9661032.1"/>
    </source>
</evidence>
<organism evidence="1 2">
    <name type="scientific">Neophaeococcomyces mojaviensis</name>
    <dbReference type="NCBI Taxonomy" id="3383035"/>
    <lineage>
        <taxon>Eukaryota</taxon>
        <taxon>Fungi</taxon>
        <taxon>Dikarya</taxon>
        <taxon>Ascomycota</taxon>
        <taxon>Pezizomycotina</taxon>
        <taxon>Eurotiomycetes</taxon>
        <taxon>Chaetothyriomycetidae</taxon>
        <taxon>Chaetothyriales</taxon>
        <taxon>Chaetothyriales incertae sedis</taxon>
        <taxon>Neophaeococcomyces</taxon>
    </lineage>
</organism>
<dbReference type="Proteomes" id="UP001172386">
    <property type="component" value="Unassembled WGS sequence"/>
</dbReference>
<keyword evidence="2" id="KW-1185">Reference proteome</keyword>
<protein>
    <submittedName>
        <fullName evidence="1">Factor arrest protein 11</fullName>
    </submittedName>
</protein>
<gene>
    <name evidence="1" type="primary">FAR11</name>
    <name evidence="1" type="ORF">H2198_002191</name>
</gene>
<comment type="caution">
    <text evidence="1">The sequence shown here is derived from an EMBL/GenBank/DDBJ whole genome shotgun (WGS) entry which is preliminary data.</text>
</comment>
<evidence type="ECO:0000313" key="2">
    <source>
        <dbReference type="Proteomes" id="UP001172386"/>
    </source>
</evidence>
<sequence>MASQPMEHSKNQSETQDLLLRADEIDTGTTIQSPKGTQPLSALGGTNRPIPPPRPALRRETSAPPPPPPSQPPPAPPPNLIGQPEDPTDSLNLPQLKQLVRHIFPIKPEAKAYAYQYQDAQDFSVEIDEWFHYTKPDQDRDYLLAAREAFEEAWQSYSVSVLKQKEVTWADVEHNQRTAFLKDLTPQLQHAEITTRQRAVATMLYVLSGIWTTSAGVEEPSNGEQSSDKPLGNPLQIEWMHKNADLVLEVGLLPPLYDCMRKALERPLVEMQTKSHVEEAYEGAFDDPQYCEVSLCFSCFYIVIESARSRLASEPGRKLRLAMLSLQPDFLVFMTRTISQLRWDESYNIPLMHAVQLLWKSILLVFGDTKDYLERVKGILQPRVDSFSADACKPILTASPLDYHLFRQEITSKYPAYNPPLPLIPLETDQRNILPPLPHHAARADGFDAFHKTNQSNGSIMYQPVHIATPAPSPPPSPGGPGGKGGKKQNYQTNQNFPFLYPPLDSASNNIGGKGSSEFQDSVVGRNWEGSDIPASILEAGELFASRMRMTRAMRQLWKERDQFMKYDRGWNSRQQKAERKPDQKGDTEEEDKLADPELQARMDAVESYFHHALPDLQSLIIVMMKIMLTNVQDIAVRNNQLQEAQGGMNRNKSATNLPAANQIPSPPSPPRPNEISLDDLDNIRTREISQKAISASLFLMLKWFKLSHILKFEYITQLLLDSNYIQLTLKYFAHQNLEELVAFRYDRDDLSFWRYCQIHSDHPPLSPTSPTSPTHHSDPEDDAIPPPIQRHRRSPSAAPESTQQNQQQQTTITLTTGLSQPILASPPPLADELGNPIGDNFPSSPLPTTSFSTRHFHTSISLLRILQKLTRGKSHRILLLVSFKSAQILRRILRVPEPTLSLYVLKLFKSQVPYCGRKWRQSNMRVITAIYLHCRPELRDEWLAGMHDAAPGAGMGAAGQDSSEFEEAVPLEWGLRGLTFWWMKRNYGDVMRAKKEQNRKPGAGGGEDVSEKEEEGGQEIDDEERDFFKRELDAVGWGVAGLGVRGDDEEVAFGEEAPGASGEVVNGNVGVGVNGVQRQQTPAPQSQNQDYRVQQQQWAAESPNSDFGPQGAGGILGMGGVNLAAWQ</sequence>
<dbReference type="EMBL" id="JAPDRQ010000026">
    <property type="protein sequence ID" value="KAJ9661032.1"/>
    <property type="molecule type" value="Genomic_DNA"/>
</dbReference>
<reference evidence="1" key="1">
    <citation type="submission" date="2022-10" db="EMBL/GenBank/DDBJ databases">
        <title>Culturing micro-colonial fungi from biological soil crusts in the Mojave desert and describing Neophaeococcomyces mojavensis, and introducing the new genera and species Taxawa tesnikishii.</title>
        <authorList>
            <person name="Kurbessoian T."/>
            <person name="Stajich J.E."/>
        </authorList>
    </citation>
    <scope>NUCLEOTIDE SEQUENCE</scope>
    <source>
        <strain evidence="1">JES_112</strain>
    </source>
</reference>
<proteinExistence type="predicted"/>
<accession>A0ACC3AEU8</accession>